<evidence type="ECO:0000313" key="3">
    <source>
        <dbReference type="Proteomes" id="UP000595320"/>
    </source>
</evidence>
<dbReference type="AlphaFoldDB" id="A0A3F3LC67"/>
<dbReference type="Pfam" id="PF10881">
    <property type="entry name" value="DUF2726"/>
    <property type="match status" value="1"/>
</dbReference>
<dbReference type="EMBL" id="CP068176">
    <property type="protein sequence ID" value="QQT85261.1"/>
    <property type="molecule type" value="Genomic_DNA"/>
</dbReference>
<protein>
    <submittedName>
        <fullName evidence="2">DUF2726 domain-containing protein</fullName>
    </submittedName>
</protein>
<proteinExistence type="predicted"/>
<evidence type="ECO:0000259" key="1">
    <source>
        <dbReference type="Pfam" id="PF10881"/>
    </source>
</evidence>
<dbReference type="RefSeq" id="WP_004998660.1">
    <property type="nucleotide sequence ID" value="NZ_AP018824.1"/>
</dbReference>
<dbReference type="Proteomes" id="UP000595320">
    <property type="component" value="Chromosome"/>
</dbReference>
<sequence length="147" mass="17234">MLSSSQIFFLSLGCICSLLLLIDCFKSFLFSRQQFFARAPITPFESKMFHRLKSAFPNHHVLAQVAFSALITSNHYKIRRKFNRKVTDFVILNDALEVIAVIELDDPSHLEKIEEDRVRDKMFKEAGYYVFRYTDVPSIRQLHKDIL</sequence>
<feature type="domain" description="DUF2726" evidence="1">
    <location>
        <begin position="42"/>
        <end position="145"/>
    </location>
</feature>
<organism evidence="2 3">
    <name type="scientific">Acinetobacter ursingii</name>
    <dbReference type="NCBI Taxonomy" id="108980"/>
    <lineage>
        <taxon>Bacteria</taxon>
        <taxon>Pseudomonadati</taxon>
        <taxon>Pseudomonadota</taxon>
        <taxon>Gammaproteobacteria</taxon>
        <taxon>Moraxellales</taxon>
        <taxon>Moraxellaceae</taxon>
        <taxon>Acinetobacter</taxon>
    </lineage>
</organism>
<name>A0A3F3LC67_9GAMM</name>
<reference evidence="2 3" key="1">
    <citation type="submission" date="2021-01" db="EMBL/GenBank/DDBJ databases">
        <title>FDA dAtabase for Regulatory Grade micrObial Sequences (FDA-ARGOS): Supporting development and validation of Infectious Disease Dx tests.</title>
        <authorList>
            <person name="Sproer C."/>
            <person name="Gronow S."/>
            <person name="Severitt S."/>
            <person name="Schroder I."/>
            <person name="Tallon L."/>
            <person name="Sadzewicz L."/>
            <person name="Zhao X."/>
            <person name="Boylan J."/>
            <person name="Ott S."/>
            <person name="Bowen H."/>
            <person name="Vavikolanu K."/>
            <person name="Mehta A."/>
            <person name="Aluvathingal J."/>
            <person name="Nadendla S."/>
            <person name="Lowell S."/>
            <person name="Myers T."/>
            <person name="Yan Y."/>
            <person name="Sichtig H."/>
        </authorList>
    </citation>
    <scope>NUCLEOTIDE SEQUENCE [LARGE SCALE GENOMIC DNA]</scope>
    <source>
        <strain evidence="2 3">FDAARGOS_1096</strain>
    </source>
</reference>
<evidence type="ECO:0000313" key="2">
    <source>
        <dbReference type="EMBL" id="QQT85261.1"/>
    </source>
</evidence>
<dbReference type="GeneID" id="66213011"/>
<gene>
    <name evidence="2" type="ORF">I6I53_10005</name>
</gene>
<dbReference type="InterPro" id="IPR024402">
    <property type="entry name" value="DUF2726"/>
</dbReference>
<accession>A0A3F3LC67</accession>